<comment type="similarity">
    <text evidence="1 4">Belongs to the glycosyl hydrolase 28 family.</text>
</comment>
<dbReference type="SUPFAM" id="SSF51126">
    <property type="entry name" value="Pectin lyase-like"/>
    <property type="match status" value="1"/>
</dbReference>
<comment type="caution">
    <text evidence="7">The sequence shown here is derived from an EMBL/GenBank/DDBJ whole genome shotgun (WGS) entry which is preliminary data.</text>
</comment>
<dbReference type="EMBL" id="JBHUOZ010000001">
    <property type="protein sequence ID" value="MFD2918319.1"/>
    <property type="molecule type" value="Genomic_DNA"/>
</dbReference>
<dbReference type="Proteomes" id="UP001597511">
    <property type="component" value="Unassembled WGS sequence"/>
</dbReference>
<feature type="signal peptide" evidence="5">
    <location>
        <begin position="1"/>
        <end position="25"/>
    </location>
</feature>
<dbReference type="PANTHER" id="PTHR31339:SF9">
    <property type="entry name" value="PLASMIN AND FIBRONECTIN-BINDING PROTEIN A"/>
    <property type="match status" value="1"/>
</dbReference>
<evidence type="ECO:0000256" key="2">
    <source>
        <dbReference type="ARBA" id="ARBA00022801"/>
    </source>
</evidence>
<protein>
    <submittedName>
        <fullName evidence="7">Glycoside hydrolase family 28 protein</fullName>
        <ecNumber evidence="7">3.2.1.-</ecNumber>
    </submittedName>
</protein>
<dbReference type="Pfam" id="PF00295">
    <property type="entry name" value="Glyco_hydro_28"/>
    <property type="match status" value="1"/>
</dbReference>
<gene>
    <name evidence="7" type="ORF">ACFS6H_01280</name>
</gene>
<sequence length="517" mass="57243">MEVMNCKRSYILWIAFLVSSTVVQAQRFFDVTKYGAKNDSSVKVTAAIKKAIDAAVKTGGGTVYFPAGKYLTGPIHLKSNITIHIEAGAEIHFSDNFDDYLPMVESRYEGVDVTSFSPLFYANRAENITITGRGLINGHGKKWWDFVEGYKADQPRSKWQLIFDDLNKDILLPDDPKQMKRGFLRPAFIQFMHCKNVLIEGITIKDSPFWTVNPQFCDNVTVHAVTITNPQRNAPNTDGINPESCSNVRISDSHISVGDDCITIKSGKDLPGRTKNRPAENYTITNCTMLAGHGGVVIGSEMSGGVKKIVISNCIFDGTDRGIRLKTTRGRGGVVEDIRIDNIVMKNIRDQAIVMDMEYAKVPVEPVSERTPAFRNIRISNVTAYTNEAMFINGLAEMPVQEISLNDVVFEAKRGITIRNAKDITLHGVRINTETGPAVTVSNSERIDLDNISAAKLPATSPMIRLTDVKAALLRNNWLFKNVKTFAEIKGATTEKVKLLNNETGDAAVVYGEEVKK</sequence>
<dbReference type="PANTHER" id="PTHR31339">
    <property type="entry name" value="PECTIN LYASE-RELATED"/>
    <property type="match status" value="1"/>
</dbReference>
<evidence type="ECO:0000313" key="8">
    <source>
        <dbReference type="Proteomes" id="UP001597511"/>
    </source>
</evidence>
<dbReference type="Pfam" id="PF12708">
    <property type="entry name" value="Pect-lyase_RHGA_epim"/>
    <property type="match status" value="1"/>
</dbReference>
<keyword evidence="2 4" id="KW-0378">Hydrolase</keyword>
<keyword evidence="5" id="KW-0732">Signal</keyword>
<dbReference type="RefSeq" id="WP_386094238.1">
    <property type="nucleotide sequence ID" value="NZ_JBHUOZ010000001.1"/>
</dbReference>
<dbReference type="EC" id="3.2.1.-" evidence="7"/>
<dbReference type="PROSITE" id="PS00502">
    <property type="entry name" value="POLYGALACTURONASE"/>
    <property type="match status" value="1"/>
</dbReference>
<organism evidence="7 8">
    <name type="scientific">Terrimonas rubra</name>
    <dbReference type="NCBI Taxonomy" id="1035890"/>
    <lineage>
        <taxon>Bacteria</taxon>
        <taxon>Pseudomonadati</taxon>
        <taxon>Bacteroidota</taxon>
        <taxon>Chitinophagia</taxon>
        <taxon>Chitinophagales</taxon>
        <taxon>Chitinophagaceae</taxon>
        <taxon>Terrimonas</taxon>
    </lineage>
</organism>
<dbReference type="InterPro" id="IPR000743">
    <property type="entry name" value="Glyco_hydro_28"/>
</dbReference>
<keyword evidence="3 4" id="KW-0326">Glycosidase</keyword>
<accession>A0ABW5ZZ64</accession>
<dbReference type="Gene3D" id="2.160.20.10">
    <property type="entry name" value="Single-stranded right-handed beta-helix, Pectin lyase-like"/>
    <property type="match status" value="1"/>
</dbReference>
<evidence type="ECO:0000259" key="6">
    <source>
        <dbReference type="Pfam" id="PF12708"/>
    </source>
</evidence>
<evidence type="ECO:0000313" key="7">
    <source>
        <dbReference type="EMBL" id="MFD2918319.1"/>
    </source>
</evidence>
<feature type="chain" id="PRO_5045144230" evidence="5">
    <location>
        <begin position="26"/>
        <end position="517"/>
    </location>
</feature>
<evidence type="ECO:0000256" key="3">
    <source>
        <dbReference type="ARBA" id="ARBA00023295"/>
    </source>
</evidence>
<name>A0ABW5ZZ64_9BACT</name>
<evidence type="ECO:0000256" key="5">
    <source>
        <dbReference type="SAM" id="SignalP"/>
    </source>
</evidence>
<proteinExistence type="inferred from homology"/>
<dbReference type="InterPro" id="IPR012334">
    <property type="entry name" value="Pectin_lyas_fold"/>
</dbReference>
<reference evidence="8" key="1">
    <citation type="journal article" date="2019" name="Int. J. Syst. Evol. Microbiol.">
        <title>The Global Catalogue of Microorganisms (GCM) 10K type strain sequencing project: providing services to taxonomists for standard genome sequencing and annotation.</title>
        <authorList>
            <consortium name="The Broad Institute Genomics Platform"/>
            <consortium name="The Broad Institute Genome Sequencing Center for Infectious Disease"/>
            <person name="Wu L."/>
            <person name="Ma J."/>
        </authorList>
    </citation>
    <scope>NUCLEOTIDE SEQUENCE [LARGE SCALE GENOMIC DNA]</scope>
    <source>
        <strain evidence="8">KCTC 23299</strain>
    </source>
</reference>
<dbReference type="InterPro" id="IPR006626">
    <property type="entry name" value="PbH1"/>
</dbReference>
<feature type="domain" description="Rhamnogalacturonase A/B/Epimerase-like pectate lyase" evidence="6">
    <location>
        <begin position="28"/>
        <end position="138"/>
    </location>
</feature>
<dbReference type="InterPro" id="IPR024535">
    <property type="entry name" value="RHGA/B-epi-like_pectate_lyase"/>
</dbReference>
<keyword evidence="8" id="KW-1185">Reference proteome</keyword>
<evidence type="ECO:0000256" key="1">
    <source>
        <dbReference type="ARBA" id="ARBA00008834"/>
    </source>
</evidence>
<dbReference type="GO" id="GO:0016798">
    <property type="term" value="F:hydrolase activity, acting on glycosyl bonds"/>
    <property type="evidence" value="ECO:0007669"/>
    <property type="project" value="UniProtKB-KW"/>
</dbReference>
<evidence type="ECO:0000256" key="4">
    <source>
        <dbReference type="RuleBase" id="RU361169"/>
    </source>
</evidence>
<dbReference type="InterPro" id="IPR011050">
    <property type="entry name" value="Pectin_lyase_fold/virulence"/>
</dbReference>
<dbReference type="SMART" id="SM00710">
    <property type="entry name" value="PbH1"/>
    <property type="match status" value="7"/>
</dbReference>
<dbReference type="InterPro" id="IPR051801">
    <property type="entry name" value="GH28_Enzymes"/>
</dbReference>